<reference evidence="2" key="1">
    <citation type="submission" date="2020-06" db="EMBL/GenBank/DDBJ databases">
        <authorList>
            <consortium name="Plant Systems Biology data submission"/>
        </authorList>
    </citation>
    <scope>NUCLEOTIDE SEQUENCE</scope>
    <source>
        <strain evidence="2">D6</strain>
    </source>
</reference>
<protein>
    <submittedName>
        <fullName evidence="2">Uncharacterized protein</fullName>
    </submittedName>
</protein>
<feature type="compositionally biased region" description="Polar residues" evidence="1">
    <location>
        <begin position="326"/>
        <end position="336"/>
    </location>
</feature>
<evidence type="ECO:0000313" key="2">
    <source>
        <dbReference type="EMBL" id="CAB9515579.1"/>
    </source>
</evidence>
<dbReference type="EMBL" id="CAICTM010000724">
    <property type="protein sequence ID" value="CAB9515579.1"/>
    <property type="molecule type" value="Genomic_DNA"/>
</dbReference>
<gene>
    <name evidence="2" type="ORF">SEMRO_725_G193260.1</name>
</gene>
<feature type="region of interest" description="Disordered" evidence="1">
    <location>
        <begin position="309"/>
        <end position="367"/>
    </location>
</feature>
<proteinExistence type="predicted"/>
<sequence>MESKSSRDYLVIDYGQGKAAIEISPTSTLADVRNSVLEEFDDDMFPNQRNQQWGFWINGMRIAVKQEARKLAWNYLTDATVSIRSTNVKRALVAQPEDPATTAKKTKTVTFSVEDATASAAARAGPECSPPTEEGTPNETFRKMDVKESPPAKNFSLAFEKAKAKNNLLDEDATASAAVRAGPKCSPPTVEGAPNERSTTNTRCISADTAKKESTNLGNEIDSTDDVDVPITITIANSSSDEEMDVKESPPVKNPHINFRLAFEKANCCQEAKKLLKSSRPQTISGVYGGTGVLQWQVVVVEAEEEEQSISEEVAGKEEVAEATGFTPSHHISCSPPQQPKVGGGRQETSGERRRGRRQGTFGLQSN</sequence>
<dbReference type="AlphaFoldDB" id="A0A9N8EAF1"/>
<comment type="caution">
    <text evidence="2">The sequence shown here is derived from an EMBL/GenBank/DDBJ whole genome shotgun (WGS) entry which is preliminary data.</text>
</comment>
<organism evidence="2 3">
    <name type="scientific">Seminavis robusta</name>
    <dbReference type="NCBI Taxonomy" id="568900"/>
    <lineage>
        <taxon>Eukaryota</taxon>
        <taxon>Sar</taxon>
        <taxon>Stramenopiles</taxon>
        <taxon>Ochrophyta</taxon>
        <taxon>Bacillariophyta</taxon>
        <taxon>Bacillariophyceae</taxon>
        <taxon>Bacillariophycidae</taxon>
        <taxon>Naviculales</taxon>
        <taxon>Naviculaceae</taxon>
        <taxon>Seminavis</taxon>
    </lineage>
</organism>
<name>A0A9N8EAF1_9STRA</name>
<keyword evidence="3" id="KW-1185">Reference proteome</keyword>
<feature type="region of interest" description="Disordered" evidence="1">
    <location>
        <begin position="179"/>
        <end position="201"/>
    </location>
</feature>
<feature type="region of interest" description="Disordered" evidence="1">
    <location>
        <begin position="119"/>
        <end position="139"/>
    </location>
</feature>
<dbReference type="Proteomes" id="UP001153069">
    <property type="component" value="Unassembled WGS sequence"/>
</dbReference>
<accession>A0A9N8EAF1</accession>
<evidence type="ECO:0000313" key="3">
    <source>
        <dbReference type="Proteomes" id="UP001153069"/>
    </source>
</evidence>
<evidence type="ECO:0000256" key="1">
    <source>
        <dbReference type="SAM" id="MobiDB-lite"/>
    </source>
</evidence>